<dbReference type="Proteomes" id="UP000070700">
    <property type="component" value="Unassembled WGS sequence"/>
</dbReference>
<dbReference type="Pfam" id="PF08240">
    <property type="entry name" value="ADH_N"/>
    <property type="match status" value="1"/>
</dbReference>
<dbReference type="SUPFAM" id="SSF51735">
    <property type="entry name" value="NAD(P)-binding Rossmann-fold domains"/>
    <property type="match status" value="1"/>
</dbReference>
<evidence type="ECO:0000256" key="3">
    <source>
        <dbReference type="ARBA" id="ARBA00022833"/>
    </source>
</evidence>
<dbReference type="Gene3D" id="3.90.180.10">
    <property type="entry name" value="Medium-chain alcohol dehydrogenases, catalytic domain"/>
    <property type="match status" value="1"/>
</dbReference>
<dbReference type="PANTHER" id="PTHR42683">
    <property type="entry name" value="ALDEHYDE REDUCTASE"/>
    <property type="match status" value="1"/>
</dbReference>
<organism evidence="7 8">
    <name type="scientific">Mollisia scopiformis</name>
    <name type="common">Conifer needle endophyte fungus</name>
    <name type="synonym">Phialocephala scopiformis</name>
    <dbReference type="NCBI Taxonomy" id="149040"/>
    <lineage>
        <taxon>Eukaryota</taxon>
        <taxon>Fungi</taxon>
        <taxon>Dikarya</taxon>
        <taxon>Ascomycota</taxon>
        <taxon>Pezizomycotina</taxon>
        <taxon>Leotiomycetes</taxon>
        <taxon>Helotiales</taxon>
        <taxon>Mollisiaceae</taxon>
        <taxon>Mollisia</taxon>
    </lineage>
</organism>
<protein>
    <submittedName>
        <fullName evidence="7">Putative NADP-dependent alcohol dehydrogenase C 2</fullName>
    </submittedName>
</protein>
<dbReference type="RefSeq" id="XP_018069966.1">
    <property type="nucleotide sequence ID" value="XM_018215111.1"/>
</dbReference>
<comment type="cofactor">
    <cofactor evidence="1 5">
        <name>Zn(2+)</name>
        <dbReference type="ChEBI" id="CHEBI:29105"/>
    </cofactor>
</comment>
<dbReference type="FunFam" id="3.40.50.720:FF:000022">
    <property type="entry name" value="Cinnamyl alcohol dehydrogenase"/>
    <property type="match status" value="1"/>
</dbReference>
<proteinExistence type="inferred from homology"/>
<evidence type="ECO:0000313" key="7">
    <source>
        <dbReference type="EMBL" id="KUJ15611.1"/>
    </source>
</evidence>
<dbReference type="KEGG" id="psco:LY89DRAFT_685572"/>
<name>A0A194X600_MOLSC</name>
<dbReference type="CDD" id="cd05283">
    <property type="entry name" value="CAD1"/>
    <property type="match status" value="1"/>
</dbReference>
<evidence type="ECO:0000259" key="6">
    <source>
        <dbReference type="SMART" id="SM00829"/>
    </source>
</evidence>
<keyword evidence="4" id="KW-0560">Oxidoreductase</keyword>
<dbReference type="InterPro" id="IPR013149">
    <property type="entry name" value="ADH-like_C"/>
</dbReference>
<dbReference type="InterPro" id="IPR047109">
    <property type="entry name" value="CAD-like"/>
</dbReference>
<keyword evidence="2 5" id="KW-0479">Metal-binding</keyword>
<dbReference type="AlphaFoldDB" id="A0A194X600"/>
<dbReference type="SMART" id="SM00829">
    <property type="entry name" value="PKS_ER"/>
    <property type="match status" value="1"/>
</dbReference>
<evidence type="ECO:0000256" key="2">
    <source>
        <dbReference type="ARBA" id="ARBA00022723"/>
    </source>
</evidence>
<dbReference type="SUPFAM" id="SSF50129">
    <property type="entry name" value="GroES-like"/>
    <property type="match status" value="1"/>
</dbReference>
<dbReference type="Pfam" id="PF00107">
    <property type="entry name" value="ADH_zinc_N"/>
    <property type="match status" value="1"/>
</dbReference>
<dbReference type="InterPro" id="IPR002328">
    <property type="entry name" value="ADH_Zn_CS"/>
</dbReference>
<dbReference type="InterPro" id="IPR029752">
    <property type="entry name" value="D-isomer_DH_CS1"/>
</dbReference>
<dbReference type="InterPro" id="IPR036291">
    <property type="entry name" value="NAD(P)-bd_dom_sf"/>
</dbReference>
<evidence type="ECO:0000256" key="5">
    <source>
        <dbReference type="RuleBase" id="RU361277"/>
    </source>
</evidence>
<evidence type="ECO:0000256" key="1">
    <source>
        <dbReference type="ARBA" id="ARBA00001947"/>
    </source>
</evidence>
<dbReference type="OrthoDB" id="1879366at2759"/>
<sequence>MVEFTVFKGSKEGKIVESKTTKELKANEVLIKVTHSGLCGTDEHYKHEDMGLGHEGAGVIEEIGSSVTTYRKGDSVGWGYQHDACGHCKQCLTGHETLCPERKMYGYADHDQGSFAHYAIWKADFIFKIPDSIPREYAAPLNCGGATVFNVLHSFSARSTHRVGIIGFGGLGHLAIQFAHKMGCQVVVFSGTDSKKDEAMKLGADEFVATKGAKELQVSGPIDHLLITTSFQPDWKLFLPIMAPGGTLYPLTVSPDDFKIPYMPIIAGELKIQGSLVAARQVHREMFEFAAHHQIRPIIQKFPMTVEGIEESMKTLDEGKMRYRGVLVV</sequence>
<dbReference type="InterPro" id="IPR013154">
    <property type="entry name" value="ADH-like_N"/>
</dbReference>
<feature type="domain" description="Enoyl reductase (ER)" evidence="6">
    <location>
        <begin position="9"/>
        <end position="327"/>
    </location>
</feature>
<dbReference type="EMBL" id="KQ947417">
    <property type="protein sequence ID" value="KUJ15611.1"/>
    <property type="molecule type" value="Genomic_DNA"/>
</dbReference>
<keyword evidence="3 5" id="KW-0862">Zinc</keyword>
<comment type="similarity">
    <text evidence="5">Belongs to the zinc-containing alcohol dehydrogenase family.</text>
</comment>
<accession>A0A194X600</accession>
<dbReference type="GO" id="GO:0008270">
    <property type="term" value="F:zinc ion binding"/>
    <property type="evidence" value="ECO:0007669"/>
    <property type="project" value="InterPro"/>
</dbReference>
<dbReference type="InParanoid" id="A0A194X600"/>
<dbReference type="GO" id="GO:0016616">
    <property type="term" value="F:oxidoreductase activity, acting on the CH-OH group of donors, NAD or NADP as acceptor"/>
    <property type="evidence" value="ECO:0007669"/>
    <property type="project" value="InterPro"/>
</dbReference>
<dbReference type="PROSITE" id="PS00065">
    <property type="entry name" value="D_2_HYDROXYACID_DH_1"/>
    <property type="match status" value="1"/>
</dbReference>
<dbReference type="PROSITE" id="PS00059">
    <property type="entry name" value="ADH_ZINC"/>
    <property type="match status" value="1"/>
</dbReference>
<dbReference type="InterPro" id="IPR011032">
    <property type="entry name" value="GroES-like_sf"/>
</dbReference>
<evidence type="ECO:0000313" key="8">
    <source>
        <dbReference type="Proteomes" id="UP000070700"/>
    </source>
</evidence>
<gene>
    <name evidence="7" type="ORF">LY89DRAFT_685572</name>
</gene>
<keyword evidence="8" id="KW-1185">Reference proteome</keyword>
<evidence type="ECO:0000256" key="4">
    <source>
        <dbReference type="ARBA" id="ARBA00023002"/>
    </source>
</evidence>
<dbReference type="InterPro" id="IPR020843">
    <property type="entry name" value="ER"/>
</dbReference>
<dbReference type="GeneID" id="28824837"/>
<dbReference type="Gene3D" id="3.40.50.720">
    <property type="entry name" value="NAD(P)-binding Rossmann-like Domain"/>
    <property type="match status" value="1"/>
</dbReference>
<reference evidence="7 8" key="1">
    <citation type="submission" date="2015-10" db="EMBL/GenBank/DDBJ databases">
        <title>Full genome of DAOMC 229536 Phialocephala scopiformis, a fungal endophyte of spruce producing the potent anti-insectan compound rugulosin.</title>
        <authorList>
            <consortium name="DOE Joint Genome Institute"/>
            <person name="Walker A.K."/>
            <person name="Frasz S.L."/>
            <person name="Seifert K.A."/>
            <person name="Miller J.D."/>
            <person name="Mondo S.J."/>
            <person name="Labutti K."/>
            <person name="Lipzen A."/>
            <person name="Dockter R."/>
            <person name="Kennedy M."/>
            <person name="Grigoriev I.V."/>
            <person name="Spatafora J.W."/>
        </authorList>
    </citation>
    <scope>NUCLEOTIDE SEQUENCE [LARGE SCALE GENOMIC DNA]</scope>
    <source>
        <strain evidence="7 8">CBS 120377</strain>
    </source>
</reference>